<dbReference type="OMA" id="CQQFGMK"/>
<keyword evidence="9 10" id="KW-0472">Membrane</keyword>
<evidence type="ECO:0000256" key="4">
    <source>
        <dbReference type="ARBA" id="ARBA00022692"/>
    </source>
</evidence>
<gene>
    <name evidence="13" type="ORF">BCR37DRAFT_351559</name>
</gene>
<evidence type="ECO:0000256" key="2">
    <source>
        <dbReference type="ARBA" id="ARBA00009726"/>
    </source>
</evidence>
<dbReference type="Gene3D" id="1.20.1560.10">
    <property type="entry name" value="ABC transporter type 1, transmembrane domain"/>
    <property type="match status" value="2"/>
</dbReference>
<dbReference type="Gene3D" id="3.40.50.300">
    <property type="entry name" value="P-loop containing nucleotide triphosphate hydrolases"/>
    <property type="match status" value="2"/>
</dbReference>
<dbReference type="GO" id="GO:0016020">
    <property type="term" value="C:membrane"/>
    <property type="evidence" value="ECO:0007669"/>
    <property type="project" value="UniProtKB-SubCell"/>
</dbReference>
<keyword evidence="13" id="KW-0378">Hydrolase</keyword>
<keyword evidence="4 10" id="KW-0812">Transmembrane</keyword>
<feature type="transmembrane region" description="Helical" evidence="10">
    <location>
        <begin position="147"/>
        <end position="167"/>
    </location>
</feature>
<dbReference type="SUPFAM" id="SSF52540">
    <property type="entry name" value="P-loop containing nucleoside triphosphate hydrolases"/>
    <property type="match status" value="2"/>
</dbReference>
<dbReference type="GO" id="GO:0140359">
    <property type="term" value="F:ABC-type transporter activity"/>
    <property type="evidence" value="ECO:0007669"/>
    <property type="project" value="InterPro"/>
</dbReference>
<dbReference type="SUPFAM" id="SSF90123">
    <property type="entry name" value="ABC transporter transmembrane region"/>
    <property type="match status" value="2"/>
</dbReference>
<dbReference type="CDD" id="cd18604">
    <property type="entry name" value="ABC_6TM_VMR1_D2_like"/>
    <property type="match status" value="1"/>
</dbReference>
<dbReference type="PANTHER" id="PTHR24223">
    <property type="entry name" value="ATP-BINDING CASSETTE SUB-FAMILY C"/>
    <property type="match status" value="1"/>
</dbReference>
<evidence type="ECO:0000256" key="9">
    <source>
        <dbReference type="ARBA" id="ARBA00023136"/>
    </source>
</evidence>
<comment type="subcellular location">
    <subcellularLocation>
        <location evidence="1">Membrane</location>
        <topology evidence="1">Multi-pass membrane protein</topology>
    </subcellularLocation>
</comment>
<dbReference type="InterPro" id="IPR027417">
    <property type="entry name" value="P-loop_NTPase"/>
</dbReference>
<keyword evidence="5" id="KW-0677">Repeat</keyword>
<feature type="domain" description="ABC transmembrane type-1" evidence="12">
    <location>
        <begin position="743"/>
        <end position="1029"/>
    </location>
</feature>
<keyword evidence="7" id="KW-0067">ATP-binding</keyword>
<dbReference type="InterPro" id="IPR003593">
    <property type="entry name" value="AAA+_ATPase"/>
</dbReference>
<dbReference type="CDD" id="cd03244">
    <property type="entry name" value="ABCC_MRP_domain2"/>
    <property type="match status" value="1"/>
</dbReference>
<sequence length="1322" mass="146360">MRPSDERLYVHTTILSVCAFSASLITTLLPLLYIPREHVALDSYLSAGIQFLLILLPLSTPRIWRPVDPANEEDVAAPEQTCTPFSYFASYQWVDPVVRKGGRRDLELEDLPPLPDYDRAAYMKEKILHARRSTVLRTLLVLFRWHLAKMMLLASLQSFVLFIPPIAMRNVLQYLEEPEKATVSPYAWSLALLIAPILDSVLFQAYILLSTRAIVRVKSAMTQLIFTKVMVMRPGKSSFNAKGEESEHSTGKVSNLLSSDIEQITSARDFFLCIVALPISSILSVVLLYNLLGWPAFAGFAWLVVTLPIPGLLAKRLAVLQKEASEATDARLTLVNESLANIRITKMFGSERAQIQRITELRDAEQRKLWQRNFYSILISIVTDLLPNANMLITFLLYTKVLKKPLTASIAFTAIGFFAITSSSFIWIGFMSRLVIQAVVSMRRIDTFLNEAPERPPASAASQVSTTPKFLNATVSWGKDTFELKNLNLTFPPGLNLIVGPTGSGKSSLLAALLGEMDITTGDVHLPRQGGVSYVSQTAWLQNATIRNNILFGSSFDPKRYRQTLEACALLSDLALLDHGDDTEVGEAGVTLSGGQKQRLALARALYASTQIVLLDDVLSALDGGTGKHCFEKAICGPLAKDRTLILVTHNVALCTEKATQIVQLQDGQARLKTVQSMTNLASLPQQEAPEAEPQLKPHTDMGKTVRLAPVKLVQDEERASGRISRLESFRLVKLFGSPIFIAAMVVATFAYQGTDVAKNYWLGRWSDAYSERVRALVFKSDGSVHVDYYLTVYAIVVTSIAIANAITNCFFYHGIWVAAGKLHSNLLHAVFYAPLSWYDRTPVGRIVNRFAKDVRSLDSAIVSWLRMVSNYALNVLFKIFSIGAVMPLFYIPAMIVSVGGLLIGEAYTKASISCKRLVSTTESPLLSHFGDAISGIVTIRAFGYEKRFTKEVEKRIDVHTRPLETLYSLNRWVQVRADFLGSFITFSASILALRQGNIAPGLVGFSLSMANDFSTSVLYLVRTLNELEIELNSFQRVKDYTQLEQEEPYTEEKEPNAAWPKTGAIELNKVRVSYSLDGPLVLKDVSVSIRGGEKVGIVGRTGSGKSTFGLTLLRFTHLVGGSIVLDGVDISDVNLETLRKRVTIIPQDPILFSGTVRSNLDPFGEMQDETLTEALQHCGINPSESGTTTPVQTEGVRRITLDTVVKSNGDNFSQGQRQILALARAIVRRSKVIILDEATASVDFETDQRIQAALQTQFSGASILTIAHRLNTIADYDKILVLDKGRVVQFDSPRVLVKEEGLFQDMVMKSKDKDILLALMQ</sequence>
<dbReference type="CDD" id="cd18596">
    <property type="entry name" value="ABC_6TM_VMR1_D1_like"/>
    <property type="match status" value="1"/>
</dbReference>
<accession>A0A1Y2EYY0</accession>
<dbReference type="PROSITE" id="PS50893">
    <property type="entry name" value="ABC_TRANSPORTER_2"/>
    <property type="match status" value="2"/>
</dbReference>
<dbReference type="STRING" id="56484.A0A1Y2EYY0"/>
<evidence type="ECO:0000256" key="10">
    <source>
        <dbReference type="SAM" id="Phobius"/>
    </source>
</evidence>
<keyword evidence="6" id="KW-0547">Nucleotide-binding</keyword>
<dbReference type="Proteomes" id="UP000193685">
    <property type="component" value="Unassembled WGS sequence"/>
</dbReference>
<evidence type="ECO:0000259" key="11">
    <source>
        <dbReference type="PROSITE" id="PS50893"/>
    </source>
</evidence>
<dbReference type="FunFam" id="1.20.1560.10:FF:000013">
    <property type="entry name" value="ABC transporter C family member 2"/>
    <property type="match status" value="1"/>
</dbReference>
<dbReference type="RefSeq" id="XP_040722579.1">
    <property type="nucleotide sequence ID" value="XM_040868077.1"/>
</dbReference>
<feature type="transmembrane region" description="Helical" evidence="10">
    <location>
        <begin position="876"/>
        <end position="904"/>
    </location>
</feature>
<dbReference type="FunFam" id="3.40.50.300:FF:000610">
    <property type="entry name" value="Multidrug resistance-associated ABC transporter"/>
    <property type="match status" value="1"/>
</dbReference>
<dbReference type="GO" id="GO:0005737">
    <property type="term" value="C:cytoplasm"/>
    <property type="evidence" value="ECO:0007669"/>
    <property type="project" value="UniProtKB-ARBA"/>
</dbReference>
<comment type="caution">
    <text evidence="13">The sequence shown here is derived from an EMBL/GenBank/DDBJ whole genome shotgun (WGS) entry which is preliminary data.</text>
</comment>
<dbReference type="SMART" id="SM00382">
    <property type="entry name" value="AAA"/>
    <property type="match status" value="2"/>
</dbReference>
<feature type="transmembrane region" description="Helical" evidence="10">
    <location>
        <begin position="39"/>
        <end position="58"/>
    </location>
</feature>
<evidence type="ECO:0000256" key="1">
    <source>
        <dbReference type="ARBA" id="ARBA00004141"/>
    </source>
</evidence>
<dbReference type="InterPro" id="IPR017871">
    <property type="entry name" value="ABC_transporter-like_CS"/>
</dbReference>
<dbReference type="PROSITE" id="PS50929">
    <property type="entry name" value="ABC_TM1F"/>
    <property type="match status" value="2"/>
</dbReference>
<feature type="transmembrane region" description="Helical" evidence="10">
    <location>
        <begin position="732"/>
        <end position="752"/>
    </location>
</feature>
<evidence type="ECO:0000259" key="12">
    <source>
        <dbReference type="PROSITE" id="PS50929"/>
    </source>
</evidence>
<feature type="domain" description="ABC transporter" evidence="11">
    <location>
        <begin position="1066"/>
        <end position="1310"/>
    </location>
</feature>
<feature type="transmembrane region" description="Helical" evidence="10">
    <location>
        <begin position="270"/>
        <end position="289"/>
    </location>
</feature>
<evidence type="ECO:0000256" key="5">
    <source>
        <dbReference type="ARBA" id="ARBA00022737"/>
    </source>
</evidence>
<dbReference type="GeneID" id="63784676"/>
<evidence type="ECO:0000256" key="8">
    <source>
        <dbReference type="ARBA" id="ARBA00022989"/>
    </source>
</evidence>
<reference evidence="13 14" key="1">
    <citation type="submission" date="2016-07" db="EMBL/GenBank/DDBJ databases">
        <title>Pervasive Adenine N6-methylation of Active Genes in Fungi.</title>
        <authorList>
            <consortium name="DOE Joint Genome Institute"/>
            <person name="Mondo S.J."/>
            <person name="Dannebaum R.O."/>
            <person name="Kuo R.C."/>
            <person name="Labutti K."/>
            <person name="Haridas S."/>
            <person name="Kuo A."/>
            <person name="Salamov A."/>
            <person name="Ahrendt S.R."/>
            <person name="Lipzen A."/>
            <person name="Sullivan W."/>
            <person name="Andreopoulos W.B."/>
            <person name="Clum A."/>
            <person name="Lindquist E."/>
            <person name="Daum C."/>
            <person name="Ramamoorthy G.K."/>
            <person name="Gryganskyi A."/>
            <person name="Culley D."/>
            <person name="Magnuson J.K."/>
            <person name="James T.Y."/>
            <person name="O'Malley M.A."/>
            <person name="Stajich J.E."/>
            <person name="Spatafora J.W."/>
            <person name="Visel A."/>
            <person name="Grigoriev I.V."/>
        </authorList>
    </citation>
    <scope>NUCLEOTIDE SEQUENCE [LARGE SCALE GENOMIC DNA]</scope>
    <source>
        <strain evidence="13 14">12-1054</strain>
    </source>
</reference>
<dbReference type="OrthoDB" id="6500128at2759"/>
<dbReference type="InterPro" id="IPR003439">
    <property type="entry name" value="ABC_transporter-like_ATP-bd"/>
</dbReference>
<proteinExistence type="inferred from homology"/>
<dbReference type="Pfam" id="PF00005">
    <property type="entry name" value="ABC_tran"/>
    <property type="match status" value="2"/>
</dbReference>
<organism evidence="13 14">
    <name type="scientific">Protomyces lactucae-debilis</name>
    <dbReference type="NCBI Taxonomy" id="2754530"/>
    <lineage>
        <taxon>Eukaryota</taxon>
        <taxon>Fungi</taxon>
        <taxon>Dikarya</taxon>
        <taxon>Ascomycota</taxon>
        <taxon>Taphrinomycotina</taxon>
        <taxon>Taphrinomycetes</taxon>
        <taxon>Taphrinales</taxon>
        <taxon>Protomycetaceae</taxon>
        <taxon>Protomyces</taxon>
    </lineage>
</organism>
<name>A0A1Y2EYY0_PROLT</name>
<evidence type="ECO:0000256" key="3">
    <source>
        <dbReference type="ARBA" id="ARBA00022448"/>
    </source>
</evidence>
<keyword evidence="3" id="KW-0813">Transport</keyword>
<feature type="domain" description="ABC transmembrane type-1" evidence="12">
    <location>
        <begin position="150"/>
        <end position="437"/>
    </location>
</feature>
<evidence type="ECO:0000313" key="14">
    <source>
        <dbReference type="Proteomes" id="UP000193685"/>
    </source>
</evidence>
<feature type="domain" description="ABC transporter" evidence="11">
    <location>
        <begin position="468"/>
        <end position="692"/>
    </location>
</feature>
<feature type="transmembrane region" description="Helical" evidence="10">
    <location>
        <begin position="187"/>
        <end position="209"/>
    </location>
</feature>
<evidence type="ECO:0000313" key="13">
    <source>
        <dbReference type="EMBL" id="ORY76316.1"/>
    </source>
</evidence>
<comment type="similarity">
    <text evidence="2">Belongs to the ABC transporter superfamily. ABCC family. Conjugate transporter (TC 3.A.1.208) subfamily.</text>
</comment>
<protein>
    <submittedName>
        <fullName evidence="13">p-loop containing nucleoside triphosphate hydrolase protein</fullName>
    </submittedName>
</protein>
<evidence type="ECO:0000256" key="7">
    <source>
        <dbReference type="ARBA" id="ARBA00022840"/>
    </source>
</evidence>
<dbReference type="EMBL" id="MCFI01000023">
    <property type="protein sequence ID" value="ORY76316.1"/>
    <property type="molecule type" value="Genomic_DNA"/>
</dbReference>
<feature type="transmembrane region" description="Helical" evidence="10">
    <location>
        <begin position="374"/>
        <end position="398"/>
    </location>
</feature>
<dbReference type="CDD" id="cd03250">
    <property type="entry name" value="ABCC_MRP_domain1"/>
    <property type="match status" value="1"/>
</dbReference>
<feature type="transmembrane region" description="Helical" evidence="10">
    <location>
        <begin position="12"/>
        <end position="33"/>
    </location>
</feature>
<dbReference type="InterPro" id="IPR036640">
    <property type="entry name" value="ABC1_TM_sf"/>
</dbReference>
<feature type="transmembrane region" description="Helical" evidence="10">
    <location>
        <begin position="410"/>
        <end position="436"/>
    </location>
</feature>
<dbReference type="PANTHER" id="PTHR24223:SF356">
    <property type="entry name" value="ATP-BINDING CASSETTE TRANSPORTER ABC4"/>
    <property type="match status" value="1"/>
</dbReference>
<dbReference type="GO" id="GO:0016887">
    <property type="term" value="F:ATP hydrolysis activity"/>
    <property type="evidence" value="ECO:0007669"/>
    <property type="project" value="InterPro"/>
</dbReference>
<keyword evidence="14" id="KW-1185">Reference proteome</keyword>
<dbReference type="Pfam" id="PF00664">
    <property type="entry name" value="ABC_membrane"/>
    <property type="match status" value="2"/>
</dbReference>
<dbReference type="InterPro" id="IPR050173">
    <property type="entry name" value="ABC_transporter_C-like"/>
</dbReference>
<dbReference type="InterPro" id="IPR011527">
    <property type="entry name" value="ABC1_TM_dom"/>
</dbReference>
<keyword evidence="8 10" id="KW-1133">Transmembrane helix</keyword>
<dbReference type="GO" id="GO:0005524">
    <property type="term" value="F:ATP binding"/>
    <property type="evidence" value="ECO:0007669"/>
    <property type="project" value="UniProtKB-KW"/>
</dbReference>
<feature type="transmembrane region" description="Helical" evidence="10">
    <location>
        <begin position="789"/>
        <end position="813"/>
    </location>
</feature>
<feature type="transmembrane region" description="Helical" evidence="10">
    <location>
        <begin position="295"/>
        <end position="314"/>
    </location>
</feature>
<dbReference type="PROSITE" id="PS00211">
    <property type="entry name" value="ABC_TRANSPORTER_1"/>
    <property type="match status" value="1"/>
</dbReference>
<evidence type="ECO:0000256" key="6">
    <source>
        <dbReference type="ARBA" id="ARBA00022741"/>
    </source>
</evidence>